<dbReference type="EMBL" id="LR785059">
    <property type="protein sequence ID" value="CAB3244585.1"/>
    <property type="molecule type" value="mRNA"/>
</dbReference>
<comment type="similarity">
    <text evidence="1">Belongs to the class I-like SAM-binding methyltransferase superfamily. EEF2KMT family.</text>
</comment>
<dbReference type="Pfam" id="PF10294">
    <property type="entry name" value="Methyltransf_16"/>
    <property type="match status" value="1"/>
</dbReference>
<dbReference type="GO" id="GO:0032259">
    <property type="term" value="P:methylation"/>
    <property type="evidence" value="ECO:0007669"/>
    <property type="project" value="UniProtKB-KW"/>
</dbReference>
<sequence>MESSITLQFLAEVPLRQFCWELLKGQDDMLKCKIHSEQNHNAWCEDCQQLIVNVTINHRVAKKFPPSLNYRKAFVKWILNKVESIENDVCEDLYYCYVQLLSETNAEFYYKSHHIPSSEEFIVMQESRNIISGGTTGLVSWKGGMLLAEWMLFNKELFSGTFLLELGSGCGFTGLVVLKGTDVSHYTFTDCHQTVLSLLKQNIDVNQISSERYTIAEHVWGKLDDCRDFMPDYVLAADVVFDPDLVSDLVISIACFMNQSKQKTVFMAITERNPQTYKCFLHELDAHKLKYRDLDTSKVPRLFYYDKNEHIHLLKVKAATS</sequence>
<dbReference type="InterPro" id="IPR029063">
    <property type="entry name" value="SAM-dependent_MTases_sf"/>
</dbReference>
<dbReference type="PANTHER" id="PTHR14614">
    <property type="entry name" value="HEPATOCELLULAR CARCINOMA-ASSOCIATED ANTIGEN"/>
    <property type="match status" value="1"/>
</dbReference>
<feature type="domain" description="FAM86 N-terminal" evidence="5">
    <location>
        <begin position="7"/>
        <end position="99"/>
    </location>
</feature>
<dbReference type="InterPro" id="IPR029426">
    <property type="entry name" value="FAM86_N"/>
</dbReference>
<evidence type="ECO:0000313" key="6">
    <source>
        <dbReference type="EMBL" id="CAB3244585.1"/>
    </source>
</evidence>
<dbReference type="Gene3D" id="3.40.50.150">
    <property type="entry name" value="Vaccinia Virus protein VP39"/>
    <property type="match status" value="1"/>
</dbReference>
<evidence type="ECO:0000256" key="2">
    <source>
        <dbReference type="ARBA" id="ARBA00022603"/>
    </source>
</evidence>
<keyword evidence="2" id="KW-0489">Methyltransferase</keyword>
<evidence type="ECO:0000256" key="4">
    <source>
        <dbReference type="ARBA" id="ARBA00022691"/>
    </source>
</evidence>
<accession>A0A6F9DCG9</accession>
<dbReference type="AlphaFoldDB" id="A0A6F9DCG9"/>
<keyword evidence="3" id="KW-0808">Transferase</keyword>
<dbReference type="SUPFAM" id="SSF53335">
    <property type="entry name" value="S-adenosyl-L-methionine-dependent methyltransferases"/>
    <property type="match status" value="1"/>
</dbReference>
<dbReference type="GO" id="GO:0032991">
    <property type="term" value="C:protein-containing complex"/>
    <property type="evidence" value="ECO:0007669"/>
    <property type="project" value="TreeGrafter"/>
</dbReference>
<evidence type="ECO:0000259" key="5">
    <source>
        <dbReference type="Pfam" id="PF14904"/>
    </source>
</evidence>
<gene>
    <name evidence="6" type="primary">Fam86a</name>
</gene>
<reference evidence="6" key="1">
    <citation type="submission" date="2020-04" db="EMBL/GenBank/DDBJ databases">
        <authorList>
            <person name="Neveu A P."/>
        </authorList>
    </citation>
    <scope>NUCLEOTIDE SEQUENCE</scope>
    <source>
        <tissue evidence="6">Whole embryo</tissue>
    </source>
</reference>
<protein>
    <submittedName>
        <fullName evidence="6">Protein FAM86A</fullName>
    </submittedName>
</protein>
<proteinExistence type="evidence at transcript level"/>
<evidence type="ECO:0000256" key="3">
    <source>
        <dbReference type="ARBA" id="ARBA00022679"/>
    </source>
</evidence>
<dbReference type="InterPro" id="IPR019410">
    <property type="entry name" value="Methyltransf_16"/>
</dbReference>
<dbReference type="PANTHER" id="PTHR14614:SF130">
    <property type="entry name" value="PROTEIN-LYSINE N-METHYLTRANSFERASE EEF2KMT"/>
    <property type="match status" value="1"/>
</dbReference>
<evidence type="ECO:0000256" key="1">
    <source>
        <dbReference type="ARBA" id="ARBA00005511"/>
    </source>
</evidence>
<organism evidence="6">
    <name type="scientific">Phallusia mammillata</name>
    <dbReference type="NCBI Taxonomy" id="59560"/>
    <lineage>
        <taxon>Eukaryota</taxon>
        <taxon>Metazoa</taxon>
        <taxon>Chordata</taxon>
        <taxon>Tunicata</taxon>
        <taxon>Ascidiacea</taxon>
        <taxon>Phlebobranchia</taxon>
        <taxon>Ascidiidae</taxon>
        <taxon>Phallusia</taxon>
    </lineage>
</organism>
<dbReference type="GO" id="GO:0008168">
    <property type="term" value="F:methyltransferase activity"/>
    <property type="evidence" value="ECO:0007669"/>
    <property type="project" value="UniProtKB-KW"/>
</dbReference>
<name>A0A6F9DCG9_9ASCI</name>
<dbReference type="Pfam" id="PF14904">
    <property type="entry name" value="FAM86"/>
    <property type="match status" value="1"/>
</dbReference>
<keyword evidence="4" id="KW-0949">S-adenosyl-L-methionine</keyword>